<keyword evidence="2" id="KW-0472">Membrane</keyword>
<name>A0A2M9H9P1_9BIFI</name>
<feature type="transmembrane region" description="Helical" evidence="2">
    <location>
        <begin position="35"/>
        <end position="64"/>
    </location>
</feature>
<sequence>MTDSEQQPTTDTATGSIPPQTASTTPSPQKSWLKAIGLTILPVVFAILLVTLGCVLSWMIIQMVRICDFVFHPATPWTGFGVRFYFVPLLAALIIVVLIMVIAIIARYFLIQVARIASATMQHRTNTRGTRPIRRFLVFYIGFVLLACSITAVAVGIYGLFNLGLGKLQNLNTYWDFFAIGDFLSHWGLFLACAALLWSGLIITVAILFAPLLRLTSAQSVISKDESWSQWLKNDWPNAPLNTHIASIHRYFFGSSSADTDTKSIHAPLFRAILFWTVTALLLFTALGSLWSGRFIWAPMTVNGTLPNNLTILDIVKVALTTIGGLGAISYVVLKYKEGKEGIRANDLADAKLRQDHEQAEMKRIDDQLQTAINQLGHDKAAVRIAGVNALVDIADHYAGYRQRVVDILCGYLRSDRSDYKDDTGIQNDKAVESTIFATMREHLQKPENVENSVMRKRLWNDYTFDFHGMHVTEDVDLSNIELRHRVDFHEAYFHNEFQCKTTLFLEVADFTKTIFENDAVFFNTIFNKEALFTKSRFKRPALLTGTTFVGIADFDEVQFEDFATFGMGYPLSAEVCSSSLFLNHASFQNAQFVKSAYFAQVVFDEYADFNHATFISNTTFRDAHFNGNFFNRSVNFADTVFNSEVVFSEIKVRGSACFIGAIFKDHVTFEKALFQGFTAPAQVSNELHDLFCEQGKETEFSNAVFKKSATFDDAFFSQDVYFDTVEMHSFSLLTFRYASQAFIELKNCFYTRAIGR</sequence>
<evidence type="ECO:0008006" key="5">
    <source>
        <dbReference type="Google" id="ProtNLM"/>
    </source>
</evidence>
<keyword evidence="4" id="KW-1185">Reference proteome</keyword>
<organism evidence="3 4">
    <name type="scientific">Bifidobacterium primatium</name>
    <dbReference type="NCBI Taxonomy" id="2045438"/>
    <lineage>
        <taxon>Bacteria</taxon>
        <taxon>Bacillati</taxon>
        <taxon>Actinomycetota</taxon>
        <taxon>Actinomycetes</taxon>
        <taxon>Bifidobacteriales</taxon>
        <taxon>Bifidobacteriaceae</taxon>
        <taxon>Bifidobacterium</taxon>
    </lineage>
</organism>
<feature type="compositionally biased region" description="Polar residues" evidence="1">
    <location>
        <begin position="1"/>
        <end position="15"/>
    </location>
</feature>
<dbReference type="Proteomes" id="UP000229095">
    <property type="component" value="Unassembled WGS sequence"/>
</dbReference>
<dbReference type="InterPro" id="IPR001646">
    <property type="entry name" value="5peptide_repeat"/>
</dbReference>
<gene>
    <name evidence="3" type="ORF">CS006_05765</name>
</gene>
<evidence type="ECO:0000313" key="4">
    <source>
        <dbReference type="Proteomes" id="UP000229095"/>
    </source>
</evidence>
<feature type="region of interest" description="Disordered" evidence="1">
    <location>
        <begin position="1"/>
        <end position="28"/>
    </location>
</feature>
<feature type="transmembrane region" description="Helical" evidence="2">
    <location>
        <begin position="312"/>
        <end position="334"/>
    </location>
</feature>
<dbReference type="EMBL" id="PEBI01000002">
    <property type="protein sequence ID" value="PJM73533.1"/>
    <property type="molecule type" value="Genomic_DNA"/>
</dbReference>
<reference evidence="3 4" key="1">
    <citation type="submission" date="2017-10" db="EMBL/GenBank/DDBJ databases">
        <title>Draft genome sequences of strains TRE 1, TRE 9, TRE H and TRI 7, isolated from tamarins, belonging to four potential novel Bifidobacterium species.</title>
        <authorList>
            <person name="Mattarelli P."/>
            <person name="Modesto M."/>
            <person name="Puglisi E."/>
            <person name="Morelli L."/>
            <person name="Spezio C."/>
            <person name="Bonetti A."/>
            <person name="Sandri C."/>
        </authorList>
    </citation>
    <scope>NUCLEOTIDE SEQUENCE [LARGE SCALE GENOMIC DNA]</scope>
    <source>
        <strain evidence="4">TRE1</strain>
    </source>
</reference>
<feature type="transmembrane region" description="Helical" evidence="2">
    <location>
        <begin position="187"/>
        <end position="213"/>
    </location>
</feature>
<keyword evidence="2" id="KW-0812">Transmembrane</keyword>
<dbReference type="RefSeq" id="WP_100510818.1">
    <property type="nucleotide sequence ID" value="NZ_PEBI01000002.1"/>
</dbReference>
<protein>
    <recommendedName>
        <fullName evidence="5">Pentapeptide repeat-containing protein</fullName>
    </recommendedName>
</protein>
<evidence type="ECO:0000256" key="2">
    <source>
        <dbReference type="SAM" id="Phobius"/>
    </source>
</evidence>
<feature type="transmembrane region" description="Helical" evidence="2">
    <location>
        <begin position="273"/>
        <end position="292"/>
    </location>
</feature>
<keyword evidence="2" id="KW-1133">Transmembrane helix</keyword>
<accession>A0A2M9H9P1</accession>
<evidence type="ECO:0000313" key="3">
    <source>
        <dbReference type="EMBL" id="PJM73533.1"/>
    </source>
</evidence>
<dbReference type="Pfam" id="PF13576">
    <property type="entry name" value="Pentapeptide_3"/>
    <property type="match status" value="1"/>
</dbReference>
<evidence type="ECO:0000256" key="1">
    <source>
        <dbReference type="SAM" id="MobiDB-lite"/>
    </source>
</evidence>
<comment type="caution">
    <text evidence="3">The sequence shown here is derived from an EMBL/GenBank/DDBJ whole genome shotgun (WGS) entry which is preliminary data.</text>
</comment>
<feature type="transmembrane region" description="Helical" evidence="2">
    <location>
        <begin position="84"/>
        <end position="110"/>
    </location>
</feature>
<dbReference type="OrthoDB" id="3827724at2"/>
<feature type="transmembrane region" description="Helical" evidence="2">
    <location>
        <begin position="137"/>
        <end position="161"/>
    </location>
</feature>
<proteinExistence type="predicted"/>
<feature type="compositionally biased region" description="Low complexity" evidence="1">
    <location>
        <begin position="16"/>
        <end position="28"/>
    </location>
</feature>
<dbReference type="AlphaFoldDB" id="A0A2M9H9P1"/>